<dbReference type="OrthoDB" id="10255522at2759"/>
<dbReference type="Gene3D" id="1.10.287.1490">
    <property type="match status" value="1"/>
</dbReference>
<dbReference type="GeneID" id="19953922"/>
<sequence>MGDDDIRSRLLHLRNLEALNDLEDEVLALRIKVAAMEAREKGYINTESQLTFVAARNVELERMVVSSMQDATKTSEDRDRLAKRLAKVQADANDVNAQLVALQETHAASVEASDTDVAALKTQLADSKAKISCLEERVTNLDVRVEELEASELDLQRRLEASEASTSSLRNVNDQVCYQLAATKHDLEAITRENEKLAGRLATLETQLQELSAQPPVPDVGQPSAPVRCKLCTETETQLALATKQLIEMTHQRDRLDGDLQDCKVRAETTKCLVTQLQRDLAMADAHSTNLAAKVDSLEAYVQDVEASTTFEKYMAMKNENRCLSQRTSRHGFPSPPVCSASN</sequence>
<name>T0PU58_SAPDV</name>
<dbReference type="InParanoid" id="T0PU58"/>
<organism evidence="2 3">
    <name type="scientific">Saprolegnia diclina (strain VS20)</name>
    <dbReference type="NCBI Taxonomy" id="1156394"/>
    <lineage>
        <taxon>Eukaryota</taxon>
        <taxon>Sar</taxon>
        <taxon>Stramenopiles</taxon>
        <taxon>Oomycota</taxon>
        <taxon>Saprolegniomycetes</taxon>
        <taxon>Saprolegniales</taxon>
        <taxon>Saprolegniaceae</taxon>
        <taxon>Saprolegnia</taxon>
    </lineage>
</organism>
<protein>
    <submittedName>
        <fullName evidence="2">Uncharacterized protein</fullName>
    </submittedName>
</protein>
<proteinExistence type="predicted"/>
<gene>
    <name evidence="2" type="ORF">SDRG_13195</name>
</gene>
<accession>T0PU58</accession>
<evidence type="ECO:0000256" key="1">
    <source>
        <dbReference type="SAM" id="Coils"/>
    </source>
</evidence>
<evidence type="ECO:0000313" key="2">
    <source>
        <dbReference type="EMBL" id="EQC29039.1"/>
    </source>
</evidence>
<reference evidence="2 3" key="1">
    <citation type="submission" date="2012-04" db="EMBL/GenBank/DDBJ databases">
        <title>The Genome Sequence of Saprolegnia declina VS20.</title>
        <authorList>
            <consortium name="The Broad Institute Genome Sequencing Platform"/>
            <person name="Russ C."/>
            <person name="Nusbaum C."/>
            <person name="Tyler B."/>
            <person name="van West P."/>
            <person name="Dieguez-Uribeondo J."/>
            <person name="de Bruijn I."/>
            <person name="Tripathy S."/>
            <person name="Jiang R."/>
            <person name="Young S.K."/>
            <person name="Zeng Q."/>
            <person name="Gargeya S."/>
            <person name="Fitzgerald M."/>
            <person name="Haas B."/>
            <person name="Abouelleil A."/>
            <person name="Alvarado L."/>
            <person name="Arachchi H.M."/>
            <person name="Berlin A."/>
            <person name="Chapman S.B."/>
            <person name="Goldberg J."/>
            <person name="Griggs A."/>
            <person name="Gujja S."/>
            <person name="Hansen M."/>
            <person name="Howarth C."/>
            <person name="Imamovic A."/>
            <person name="Larimer J."/>
            <person name="McCowen C."/>
            <person name="Montmayeur A."/>
            <person name="Murphy C."/>
            <person name="Neiman D."/>
            <person name="Pearson M."/>
            <person name="Priest M."/>
            <person name="Roberts A."/>
            <person name="Saif S."/>
            <person name="Shea T."/>
            <person name="Sisk P."/>
            <person name="Sykes S."/>
            <person name="Wortman J."/>
            <person name="Nusbaum C."/>
            <person name="Birren B."/>
        </authorList>
    </citation>
    <scope>NUCLEOTIDE SEQUENCE [LARGE SCALE GENOMIC DNA]</scope>
    <source>
        <strain evidence="2 3">VS20</strain>
    </source>
</reference>
<dbReference type="VEuPathDB" id="FungiDB:SDRG_13195"/>
<evidence type="ECO:0000313" key="3">
    <source>
        <dbReference type="Proteomes" id="UP000030762"/>
    </source>
</evidence>
<keyword evidence="1" id="KW-0175">Coiled coil</keyword>
<dbReference type="AlphaFoldDB" id="T0PU58"/>
<dbReference type="RefSeq" id="XP_008617498.1">
    <property type="nucleotide sequence ID" value="XM_008619276.1"/>
</dbReference>
<keyword evidence="3" id="KW-1185">Reference proteome</keyword>
<feature type="coiled-coil region" evidence="1">
    <location>
        <begin position="78"/>
        <end position="214"/>
    </location>
</feature>
<dbReference type="Proteomes" id="UP000030762">
    <property type="component" value="Unassembled WGS sequence"/>
</dbReference>
<dbReference type="EMBL" id="JH767188">
    <property type="protein sequence ID" value="EQC29039.1"/>
    <property type="molecule type" value="Genomic_DNA"/>
</dbReference>